<comment type="function">
    <text evidence="2">Antitoxin component of a type II toxin-antitoxin (TA) system.</text>
</comment>
<feature type="region of interest" description="Disordered" evidence="3">
    <location>
        <begin position="75"/>
        <end position="103"/>
    </location>
</feature>
<keyword evidence="5" id="KW-1185">Reference proteome</keyword>
<feature type="compositionally biased region" description="Basic and acidic residues" evidence="3">
    <location>
        <begin position="86"/>
        <end position="103"/>
    </location>
</feature>
<organism evidence="4 5">
    <name type="scientific">Thermosulfuriphilus ammonigenes</name>
    <dbReference type="NCBI Taxonomy" id="1936021"/>
    <lineage>
        <taxon>Bacteria</taxon>
        <taxon>Pseudomonadati</taxon>
        <taxon>Thermodesulfobacteriota</taxon>
        <taxon>Thermodesulfobacteria</taxon>
        <taxon>Thermodesulfobacteriales</taxon>
        <taxon>Thermodesulfobacteriaceae</taxon>
        <taxon>Thermosulfuriphilus</taxon>
    </lineage>
</organism>
<dbReference type="PANTHER" id="PTHR33713:SF6">
    <property type="entry name" value="ANTITOXIN YEFM"/>
    <property type="match status" value="1"/>
</dbReference>
<evidence type="ECO:0000256" key="2">
    <source>
        <dbReference type="RuleBase" id="RU362080"/>
    </source>
</evidence>
<proteinExistence type="inferred from homology"/>
<dbReference type="AlphaFoldDB" id="A0A6G7PU42"/>
<evidence type="ECO:0000256" key="3">
    <source>
        <dbReference type="SAM" id="MobiDB-lite"/>
    </source>
</evidence>
<evidence type="ECO:0000313" key="5">
    <source>
        <dbReference type="Proteomes" id="UP000502179"/>
    </source>
</evidence>
<comment type="similarity">
    <text evidence="1 2">Belongs to the phD/YefM antitoxin family.</text>
</comment>
<dbReference type="Gene3D" id="3.40.1620.10">
    <property type="entry name" value="YefM-like domain"/>
    <property type="match status" value="1"/>
</dbReference>
<dbReference type="KEGG" id="tav:G4V39_02275"/>
<dbReference type="PANTHER" id="PTHR33713">
    <property type="entry name" value="ANTITOXIN YAFN-RELATED"/>
    <property type="match status" value="1"/>
</dbReference>
<dbReference type="SUPFAM" id="SSF143120">
    <property type="entry name" value="YefM-like"/>
    <property type="match status" value="1"/>
</dbReference>
<evidence type="ECO:0000256" key="1">
    <source>
        <dbReference type="ARBA" id="ARBA00009981"/>
    </source>
</evidence>
<dbReference type="EMBL" id="CP048877">
    <property type="protein sequence ID" value="QIJ71172.1"/>
    <property type="molecule type" value="Genomic_DNA"/>
</dbReference>
<evidence type="ECO:0000313" key="4">
    <source>
        <dbReference type="EMBL" id="QIJ71172.1"/>
    </source>
</evidence>
<dbReference type="InterPro" id="IPR036165">
    <property type="entry name" value="YefM-like_sf"/>
</dbReference>
<dbReference type="InterPro" id="IPR051405">
    <property type="entry name" value="phD/YefM_antitoxin"/>
</dbReference>
<dbReference type="Pfam" id="PF02604">
    <property type="entry name" value="PhdYeFM_antitox"/>
    <property type="match status" value="1"/>
</dbReference>
<accession>A0A6G7PU42</accession>
<protein>
    <recommendedName>
        <fullName evidence="2">Antitoxin</fullName>
    </recommendedName>
</protein>
<dbReference type="Proteomes" id="UP000502179">
    <property type="component" value="Chromosome"/>
</dbReference>
<dbReference type="NCBIfam" id="TIGR01552">
    <property type="entry name" value="phd_fam"/>
    <property type="match status" value="1"/>
</dbReference>
<name>A0A6G7PU42_9BACT</name>
<reference evidence="4 5" key="1">
    <citation type="submission" date="2020-02" db="EMBL/GenBank/DDBJ databases">
        <title>Genome analysis of Thermosulfuriphilus ammonigenes ST65T, an anaerobic thermophilic chemolithoautotrophic bacterium isolated from a deep-sea hydrothermal vent.</title>
        <authorList>
            <person name="Slobodkina G."/>
            <person name="Allioux M."/>
            <person name="Merkel A."/>
            <person name="Alain K."/>
            <person name="Jebbar M."/>
            <person name="Slobodkin A."/>
        </authorList>
    </citation>
    <scope>NUCLEOTIDE SEQUENCE [LARGE SCALE GENOMIC DNA]</scope>
    <source>
        <strain evidence="4 5">ST65</strain>
    </source>
</reference>
<sequence>MKRVVSATEARIRFGELIRRVVEEGEPVLVERGGKPYVVLLSVEEYERLKAAQKKETWRETVKEILRLGTRIKSRRKGEPLTPPEDIIRELREERDAQLPRLR</sequence>
<dbReference type="InterPro" id="IPR006442">
    <property type="entry name" value="Antitoxin_Phd/YefM"/>
</dbReference>
<gene>
    <name evidence="4" type="ORF">G4V39_02275</name>
</gene>